<reference evidence="12 13" key="2">
    <citation type="journal article" date="1996" name="DNA Res.">
        <title>Sequence analysis of the genome of the unicellular cyanobacterium Synechocystis sp. strain PCC6803. II. Sequence determination of the entire genome and assignment of potential protein-coding regions.</title>
        <authorList>
            <person name="Kaneko T."/>
            <person name="Sato S."/>
            <person name="Kotani H."/>
            <person name="Tanaka A."/>
            <person name="Asamizu E."/>
            <person name="Nakamura Y."/>
            <person name="Miyajima N."/>
            <person name="Hirosawa M."/>
            <person name="Sugiura M."/>
            <person name="Sasamoto S."/>
            <person name="Kimura T."/>
            <person name="Hosouchi T."/>
            <person name="Matsuno A."/>
            <person name="Muraki A."/>
            <person name="Nakazaki N."/>
            <person name="Naruo K."/>
            <person name="Okumura S."/>
            <person name="Shimpo S."/>
            <person name="Takeuchi C."/>
            <person name="Wada T."/>
            <person name="Watanabe A."/>
            <person name="Yamada M."/>
            <person name="Yasuda M."/>
            <person name="Tabata S."/>
        </authorList>
    </citation>
    <scope>NUCLEOTIDE SEQUENCE [LARGE SCALE GENOMIC DNA]</scope>
    <source>
        <strain evidence="13">ATCC 27184 / PCC 6803 / Kazusa</strain>
    </source>
</reference>
<evidence type="ECO:0000259" key="9">
    <source>
        <dbReference type="Pfam" id="PF00924"/>
    </source>
</evidence>
<feature type="region of interest" description="Disordered" evidence="7">
    <location>
        <begin position="684"/>
        <end position="704"/>
    </location>
</feature>
<dbReference type="STRING" id="1148.gene:10498037"/>
<dbReference type="InterPro" id="IPR011014">
    <property type="entry name" value="MscS_channel_TM-2"/>
</dbReference>
<evidence type="ECO:0000259" key="10">
    <source>
        <dbReference type="Pfam" id="PF21082"/>
    </source>
</evidence>
<evidence type="ECO:0000313" key="12">
    <source>
        <dbReference type="EMBL" id="BAA17174.1"/>
    </source>
</evidence>
<feature type="transmembrane region" description="Helical" evidence="8">
    <location>
        <begin position="6"/>
        <end position="27"/>
    </location>
</feature>
<keyword evidence="4 8" id="KW-0812">Transmembrane</keyword>
<dbReference type="SUPFAM" id="SSF82689">
    <property type="entry name" value="Mechanosensitive channel protein MscS (YggB), C-terminal domain"/>
    <property type="match status" value="1"/>
</dbReference>
<dbReference type="GO" id="GO:0005886">
    <property type="term" value="C:plasma membrane"/>
    <property type="evidence" value="ECO:0007669"/>
    <property type="project" value="UniProtKB-SubCell"/>
</dbReference>
<dbReference type="SUPFAM" id="SSF82861">
    <property type="entry name" value="Mechanosensitive channel protein MscS (YggB), transmembrane region"/>
    <property type="match status" value="1"/>
</dbReference>
<dbReference type="SUPFAM" id="SSF50182">
    <property type="entry name" value="Sm-like ribonucleoproteins"/>
    <property type="match status" value="1"/>
</dbReference>
<comment type="subcellular location">
    <subcellularLocation>
        <location evidence="1">Cell membrane</location>
        <topology evidence="1">Multi-pass membrane protein</topology>
    </subcellularLocation>
</comment>
<dbReference type="PIR" id="S75260">
    <property type="entry name" value="S75260"/>
</dbReference>
<keyword evidence="6 8" id="KW-0472">Membrane</keyword>
<keyword evidence="13" id="KW-1185">Reference proteome</keyword>
<dbReference type="InterPro" id="IPR049278">
    <property type="entry name" value="MS_channel_C"/>
</dbReference>
<dbReference type="eggNOG" id="COG0668">
    <property type="taxonomic scope" value="Bacteria"/>
</dbReference>
<dbReference type="Pfam" id="PF00924">
    <property type="entry name" value="MS_channel_2nd"/>
    <property type="match status" value="1"/>
</dbReference>
<feature type="domain" description="Mechanosensitive ion channel transmembrane helices 2/3" evidence="11">
    <location>
        <begin position="473"/>
        <end position="514"/>
    </location>
</feature>
<dbReference type="Gene3D" id="2.30.30.60">
    <property type="match status" value="1"/>
</dbReference>
<feature type="compositionally biased region" description="Basic and acidic residues" evidence="7">
    <location>
        <begin position="692"/>
        <end position="704"/>
    </location>
</feature>
<feature type="transmembrane region" description="Helical" evidence="8">
    <location>
        <begin position="239"/>
        <end position="261"/>
    </location>
</feature>
<comment type="similarity">
    <text evidence="2">Belongs to the MscS (TC 1.A.23) family.</text>
</comment>
<dbReference type="GO" id="GO:0008381">
    <property type="term" value="F:mechanosensitive monoatomic ion channel activity"/>
    <property type="evidence" value="ECO:0007669"/>
    <property type="project" value="InterPro"/>
</dbReference>
<protein>
    <submittedName>
        <fullName evidence="12">Sll0985 protein</fullName>
    </submittedName>
</protein>
<dbReference type="Pfam" id="PF21082">
    <property type="entry name" value="MS_channel_3rd"/>
    <property type="match status" value="1"/>
</dbReference>
<evidence type="ECO:0000256" key="3">
    <source>
        <dbReference type="ARBA" id="ARBA00022475"/>
    </source>
</evidence>
<dbReference type="InParanoid" id="P73148"/>
<dbReference type="SMR" id="P73148"/>
<dbReference type="InterPro" id="IPR045276">
    <property type="entry name" value="YbiO_bact"/>
</dbReference>
<dbReference type="FunFam" id="1.10.287.1260:FF:000005">
    <property type="entry name" value="Mechanosensitive ion channel family protein"/>
    <property type="match status" value="1"/>
</dbReference>
<dbReference type="PaxDb" id="1148-1652251"/>
<feature type="transmembrane region" description="Helical" evidence="8">
    <location>
        <begin position="415"/>
        <end position="433"/>
    </location>
</feature>
<reference evidence="12 13" key="1">
    <citation type="journal article" date="1995" name="DNA Res.">
        <title>Sequence analysis of the genome of the unicellular cyanobacterium Synechocystis sp. strain PCC6803. I. Sequence features in the 1 Mb region from map positions 64% to 92% of the genome.</title>
        <authorList>
            <person name="Kaneko T."/>
            <person name="Tanaka A."/>
            <person name="Sato S."/>
            <person name="Kotani H."/>
            <person name="Sazuka T."/>
            <person name="Miyajima N."/>
            <person name="Sugiura M."/>
            <person name="Tabata S."/>
        </authorList>
    </citation>
    <scope>NUCLEOTIDE SEQUENCE [LARGE SCALE GENOMIC DNA]</scope>
    <source>
        <strain evidence="13">ATCC 27184 / PCC 6803 / Kazusa</strain>
    </source>
</reference>
<gene>
    <name evidence="12" type="ordered locus">sll0985</name>
</gene>
<evidence type="ECO:0000256" key="4">
    <source>
        <dbReference type="ARBA" id="ARBA00022692"/>
    </source>
</evidence>
<dbReference type="InterPro" id="IPR023408">
    <property type="entry name" value="MscS_beta-dom_sf"/>
</dbReference>
<dbReference type="InterPro" id="IPR010920">
    <property type="entry name" value="LSM_dom_sf"/>
</dbReference>
<dbReference type="InterPro" id="IPR011066">
    <property type="entry name" value="MscS_channel_C_sf"/>
</dbReference>
<feature type="domain" description="Mechanosensitive ion channel MscS" evidence="9">
    <location>
        <begin position="515"/>
        <end position="579"/>
    </location>
</feature>
<evidence type="ECO:0000256" key="6">
    <source>
        <dbReference type="ARBA" id="ARBA00023136"/>
    </source>
</evidence>
<dbReference type="IntAct" id="P73148">
    <property type="interactions" value="21"/>
</dbReference>
<feature type="transmembrane region" description="Helical" evidence="8">
    <location>
        <begin position="383"/>
        <end position="403"/>
    </location>
</feature>
<feature type="transmembrane region" description="Helical" evidence="8">
    <location>
        <begin position="39"/>
        <end position="60"/>
    </location>
</feature>
<evidence type="ECO:0000256" key="2">
    <source>
        <dbReference type="ARBA" id="ARBA00008017"/>
    </source>
</evidence>
<proteinExistence type="evidence at protein level"/>
<dbReference type="Gene3D" id="3.30.70.100">
    <property type="match status" value="1"/>
</dbReference>
<dbReference type="PANTHER" id="PTHR30460">
    <property type="entry name" value="MODERATE CONDUCTANCE MECHANOSENSITIVE CHANNEL YBIO"/>
    <property type="match status" value="1"/>
</dbReference>
<accession>P73148</accession>
<sequence>MIIFMKFYSLPIVITSLWNLFVVRVLPTNRKNYIFRHQRLNLSQLIALTLLTLLLSLGFAQAQSAQTLLSQLPPQIDLVDPVKSDFPLQNKAFNLGFESDLSGRIGNLDYTTVRVDGEPIFLIAVPTGNASKEGDSSLSPIVYRQQRIESKFKEIVQRGFDPETLNVASSILNGAIIIQISDDKNLRPQILRTITKADADLYALTPEDLASETVDQVRNALMRARRERQPEALRRQIKVALVIVTIVVTVSLVVLFIYRWLGHRIHLLKMAINCLVKAEEEDPNFDYNYIDASIFKNIAAIPRYSFAFQILDRIAIFLYYLSAYSKTILFGNVGWGDSKKNPPLTFSLDNQKIFENILELFQGKDFYDFLKNRLKQVVFTRRILIFFLFIIWIRGSAFFLQVFPNTRRLGRQLSGTPISLTLIWLSAIILIKISDFLIESFFHTIENDYAILQTAKYTRRKIRINTVSSAVRGINLVVCIFTAFVFSLSLFDVPVATVLAGAGIIGFAVSFGSQNLIKDLIAGISNLMSDAFAINDFVLIGEFEGVVEDTNLFVTRIRCPNGDLVTIPNGAIGTVCNQTKDWSRVDYSVMVAADADPKKAIAVLQQVALGLYHDPWWHPKMLQAPELKGIEEVSHQGILIRIWLKTLPGEQWDVARELRLRVKVAFESQEIAIGVPQQQLLMTGTGTSPLYGDEKERASKDGEK</sequence>
<evidence type="ECO:0000256" key="7">
    <source>
        <dbReference type="SAM" id="MobiDB-lite"/>
    </source>
</evidence>
<evidence type="ECO:0000256" key="8">
    <source>
        <dbReference type="SAM" id="Phobius"/>
    </source>
</evidence>
<evidence type="ECO:0000256" key="1">
    <source>
        <dbReference type="ARBA" id="ARBA00004651"/>
    </source>
</evidence>
<feature type="domain" description="Mechanosensitive ion channel MscS C-terminal" evidence="10">
    <location>
        <begin position="585"/>
        <end position="673"/>
    </location>
</feature>
<feature type="transmembrane region" description="Helical" evidence="8">
    <location>
        <begin position="497"/>
        <end position="517"/>
    </location>
</feature>
<evidence type="ECO:0000313" key="13">
    <source>
        <dbReference type="Proteomes" id="UP000001425"/>
    </source>
</evidence>
<dbReference type="InterPro" id="IPR049142">
    <property type="entry name" value="MS_channel_1st"/>
</dbReference>
<comment type="interaction">
    <interactant intactId="EBI-906297">
        <id>P73148</id>
    </interactant>
    <interactant intactId="EBI-906365">
        <id>Q55247</id>
        <label>glnB</label>
    </interactant>
    <organismsDiffer>false</organismsDiffer>
    <experiments>5</experiments>
</comment>
<dbReference type="Gene3D" id="1.10.287.1260">
    <property type="match status" value="1"/>
</dbReference>
<dbReference type="GO" id="GO:0006808">
    <property type="term" value="P:regulation of nitrogen utilization"/>
    <property type="evidence" value="ECO:0000314"/>
    <property type="project" value="UniProtKB"/>
</dbReference>
<keyword evidence="5 8" id="KW-1133">Transmembrane helix</keyword>
<dbReference type="InterPro" id="IPR006685">
    <property type="entry name" value="MscS_channel_2nd"/>
</dbReference>
<dbReference type="EMBL" id="BA000022">
    <property type="protein sequence ID" value="BAA17174.1"/>
    <property type="molecule type" value="Genomic_DNA"/>
</dbReference>
<name>P73148_SYNY3</name>
<dbReference type="KEGG" id="syn:sll0985"/>
<dbReference type="PANTHER" id="PTHR30460:SF0">
    <property type="entry name" value="MODERATE CONDUCTANCE MECHANOSENSITIVE CHANNEL YBIO"/>
    <property type="match status" value="1"/>
</dbReference>
<dbReference type="Pfam" id="PF21088">
    <property type="entry name" value="MS_channel_1st"/>
    <property type="match status" value="1"/>
</dbReference>
<dbReference type="EnsemblBacteria" id="BAA17174">
    <property type="protein sequence ID" value="BAA17174"/>
    <property type="gene ID" value="BAA17174"/>
</dbReference>
<dbReference type="Proteomes" id="UP000001425">
    <property type="component" value="Chromosome"/>
</dbReference>
<organism evidence="12 13">
    <name type="scientific">Synechocystis sp. (strain ATCC 27184 / PCC 6803 / Kazusa)</name>
    <dbReference type="NCBI Taxonomy" id="1111708"/>
    <lineage>
        <taxon>Bacteria</taxon>
        <taxon>Bacillati</taxon>
        <taxon>Cyanobacteriota</taxon>
        <taxon>Cyanophyceae</taxon>
        <taxon>Synechococcales</taxon>
        <taxon>Merismopediaceae</taxon>
        <taxon>Synechocystis</taxon>
    </lineage>
</organism>
<evidence type="ECO:0000259" key="11">
    <source>
        <dbReference type="Pfam" id="PF21088"/>
    </source>
</evidence>
<dbReference type="FunFam" id="3.30.70.100:FF:000018">
    <property type="entry name" value="MscS mechanosensitive ion channel"/>
    <property type="match status" value="1"/>
</dbReference>
<dbReference type="PhylomeDB" id="P73148"/>
<dbReference type="AlphaFoldDB" id="P73148"/>
<feature type="transmembrane region" description="Helical" evidence="8">
    <location>
        <begin position="469"/>
        <end position="491"/>
    </location>
</feature>
<evidence type="ECO:0000256" key="5">
    <source>
        <dbReference type="ARBA" id="ARBA00022989"/>
    </source>
</evidence>
<keyword evidence="3" id="KW-1003">Cell membrane</keyword>